<dbReference type="EMBL" id="FTOH01000005">
    <property type="protein sequence ID" value="SIS83585.1"/>
    <property type="molecule type" value="Genomic_DNA"/>
</dbReference>
<dbReference type="PANTHER" id="PTHR43047">
    <property type="entry name" value="TWO-COMPONENT HISTIDINE PROTEIN KINASE"/>
    <property type="match status" value="1"/>
</dbReference>
<dbReference type="CDD" id="cd00082">
    <property type="entry name" value="HisKA"/>
    <property type="match status" value="1"/>
</dbReference>
<dbReference type="SMART" id="SM00387">
    <property type="entry name" value="HATPase_c"/>
    <property type="match status" value="1"/>
</dbReference>
<evidence type="ECO:0000256" key="6">
    <source>
        <dbReference type="ARBA" id="ARBA00022777"/>
    </source>
</evidence>
<reference evidence="13" key="1">
    <citation type="submission" date="2017-01" db="EMBL/GenBank/DDBJ databases">
        <authorList>
            <person name="Varghese N."/>
            <person name="Submissions S."/>
        </authorList>
    </citation>
    <scope>NUCLEOTIDE SEQUENCE [LARGE SCALE GENOMIC DNA]</scope>
    <source>
        <strain evidence="13">DSM 24913</strain>
    </source>
</reference>
<proteinExistence type="predicted"/>
<dbReference type="OrthoDB" id="9797243at2"/>
<dbReference type="InterPro" id="IPR005467">
    <property type="entry name" value="His_kinase_dom"/>
</dbReference>
<dbReference type="InterPro" id="IPR001789">
    <property type="entry name" value="Sig_transdc_resp-reg_receiver"/>
</dbReference>
<dbReference type="GO" id="GO:0000155">
    <property type="term" value="F:phosphorelay sensor kinase activity"/>
    <property type="evidence" value="ECO:0007669"/>
    <property type="project" value="InterPro"/>
</dbReference>
<dbReference type="PROSITE" id="PS50109">
    <property type="entry name" value="HIS_KIN"/>
    <property type="match status" value="1"/>
</dbReference>
<dbReference type="RefSeq" id="WP_076515377.1">
    <property type="nucleotide sequence ID" value="NZ_FTOH01000005.1"/>
</dbReference>
<dbReference type="PROSITE" id="PS50110">
    <property type="entry name" value="RESPONSE_REGULATORY"/>
    <property type="match status" value="1"/>
</dbReference>
<gene>
    <name evidence="12" type="ORF">SAMN05421686_10587</name>
</gene>
<dbReference type="InterPro" id="IPR036890">
    <property type="entry name" value="HATPase_C_sf"/>
</dbReference>
<comment type="catalytic activity">
    <reaction evidence="1">
        <text>ATP + protein L-histidine = ADP + protein N-phospho-L-histidine.</text>
        <dbReference type="EC" id="2.7.13.3"/>
    </reaction>
</comment>
<dbReference type="InterPro" id="IPR036097">
    <property type="entry name" value="HisK_dim/P_sf"/>
</dbReference>
<feature type="transmembrane region" description="Helical" evidence="8">
    <location>
        <begin position="12"/>
        <end position="32"/>
    </location>
</feature>
<evidence type="ECO:0000256" key="3">
    <source>
        <dbReference type="ARBA" id="ARBA00012438"/>
    </source>
</evidence>
<accession>A0A1N7MBS0</accession>
<dbReference type="SMART" id="SM00388">
    <property type="entry name" value="HisKA"/>
    <property type="match status" value="1"/>
</dbReference>
<dbReference type="PRINTS" id="PR00344">
    <property type="entry name" value="BCTRLSENSOR"/>
</dbReference>
<evidence type="ECO:0000256" key="4">
    <source>
        <dbReference type="ARBA" id="ARBA00022553"/>
    </source>
</evidence>
<dbReference type="Proteomes" id="UP000185639">
    <property type="component" value="Unassembled WGS sequence"/>
</dbReference>
<dbReference type="AlphaFoldDB" id="A0A1N7MBS0"/>
<evidence type="ECO:0000313" key="12">
    <source>
        <dbReference type="EMBL" id="SIS83585.1"/>
    </source>
</evidence>
<dbReference type="InterPro" id="IPR003660">
    <property type="entry name" value="HAMP_dom"/>
</dbReference>
<evidence type="ECO:0000259" key="11">
    <source>
        <dbReference type="PROSITE" id="PS50885"/>
    </source>
</evidence>
<dbReference type="Pfam" id="PF02518">
    <property type="entry name" value="HATPase_c"/>
    <property type="match status" value="1"/>
</dbReference>
<keyword evidence="8" id="KW-1133">Transmembrane helix</keyword>
<evidence type="ECO:0000259" key="10">
    <source>
        <dbReference type="PROSITE" id="PS50110"/>
    </source>
</evidence>
<dbReference type="GO" id="GO:0016020">
    <property type="term" value="C:membrane"/>
    <property type="evidence" value="ECO:0007669"/>
    <property type="project" value="UniProtKB-SubCell"/>
</dbReference>
<evidence type="ECO:0000256" key="5">
    <source>
        <dbReference type="ARBA" id="ARBA00022679"/>
    </source>
</evidence>
<dbReference type="PROSITE" id="PS50885">
    <property type="entry name" value="HAMP"/>
    <property type="match status" value="1"/>
</dbReference>
<dbReference type="InterPro" id="IPR011006">
    <property type="entry name" value="CheY-like_superfamily"/>
</dbReference>
<evidence type="ECO:0000259" key="9">
    <source>
        <dbReference type="PROSITE" id="PS50109"/>
    </source>
</evidence>
<feature type="domain" description="Response regulatory" evidence="10">
    <location>
        <begin position="518"/>
        <end position="634"/>
    </location>
</feature>
<dbReference type="STRING" id="484498.SAMN05421686_10587"/>
<dbReference type="InterPro" id="IPR004358">
    <property type="entry name" value="Sig_transdc_His_kin-like_C"/>
</dbReference>
<dbReference type="SMART" id="SM00448">
    <property type="entry name" value="REC"/>
    <property type="match status" value="1"/>
</dbReference>
<dbReference type="InterPro" id="IPR003661">
    <property type="entry name" value="HisK_dim/P_dom"/>
</dbReference>
<dbReference type="Gene3D" id="3.30.565.10">
    <property type="entry name" value="Histidine kinase-like ATPase, C-terminal domain"/>
    <property type="match status" value="1"/>
</dbReference>
<feature type="modified residue" description="4-aspartylphosphate" evidence="7">
    <location>
        <position position="569"/>
    </location>
</feature>
<organism evidence="12 13">
    <name type="scientific">Thalassolituus maritimus</name>
    <dbReference type="NCBI Taxonomy" id="484498"/>
    <lineage>
        <taxon>Bacteria</taxon>
        <taxon>Pseudomonadati</taxon>
        <taxon>Pseudomonadota</taxon>
        <taxon>Gammaproteobacteria</taxon>
        <taxon>Oceanospirillales</taxon>
        <taxon>Oceanospirillaceae</taxon>
        <taxon>Thalassolituus</taxon>
    </lineage>
</organism>
<dbReference type="SUPFAM" id="SSF55874">
    <property type="entry name" value="ATPase domain of HSP90 chaperone/DNA topoisomerase II/histidine kinase"/>
    <property type="match status" value="1"/>
</dbReference>
<evidence type="ECO:0000256" key="7">
    <source>
        <dbReference type="PROSITE-ProRule" id="PRU00169"/>
    </source>
</evidence>
<evidence type="ECO:0000256" key="1">
    <source>
        <dbReference type="ARBA" id="ARBA00000085"/>
    </source>
</evidence>
<keyword evidence="6 12" id="KW-0418">Kinase</keyword>
<dbReference type="Gene3D" id="6.10.340.10">
    <property type="match status" value="1"/>
</dbReference>
<comment type="subcellular location">
    <subcellularLocation>
        <location evidence="2">Membrane</location>
    </subcellularLocation>
</comment>
<keyword evidence="5" id="KW-0808">Transferase</keyword>
<dbReference type="CDD" id="cd17546">
    <property type="entry name" value="REC_hyHK_CKI1_RcsC-like"/>
    <property type="match status" value="1"/>
</dbReference>
<keyword evidence="4 7" id="KW-0597">Phosphoprotein</keyword>
<sequence length="639" mass="70177">MRISHWSIRRRAIVLAAVPAFLTVVLLTVMHMSQRWSDAGENSESIVRLMVESISASAEYPVISGNYELLAPLMDAALGRPEIAAVRVLDPLGLPLIERTVEGYTDLNSVNLRVFHRELNRTVIDLDPVDMGGLLDEETSERSVTFAVIEIVMTDHYLHAREMEILYQSLVAGVLVVLLAALTGRYIALMIVRPLERTAAFLSSLSSGDYWNRIEESDGAELGRVQSSSNRLAEALERAQSEQRVFTARLLEEQKKARSASESKSQFLAMMSHELRTPLNGALGMLELMSHKMDQSDFTLHKDQAEQSLVQLTQLLDDIMVVADTEQKSVSAAPEYCLLSDYFESFFDVLRSRAMSQGLSFITDVQGELREKPILTYPGLLRQILRHLIDNAFKFTLQGVVSVSIATEKSGIRITVSDTGIGIPPSEYESILEPFTQLESDLNRQYEGAGLGLTITSHVVKALGGELHFGESEGGGCIVLVTLPDVVLSGTQARVCADVEQNTGRAEVETASSEEKGKLLIVEDNEVNLKVAEKMLARIHPDRDVIAVMSGAAALVAVEEQSVSLVLMDCQMPGMDGFETSQKLREAGFSGAIIACTANTTDQVEERCLASGMNDYMAKPISLKGLTLMTERWLEGTAT</sequence>
<dbReference type="InterPro" id="IPR003594">
    <property type="entry name" value="HATPase_dom"/>
</dbReference>
<dbReference type="Gene3D" id="1.10.287.130">
    <property type="match status" value="1"/>
</dbReference>
<keyword evidence="8" id="KW-0812">Transmembrane</keyword>
<evidence type="ECO:0000256" key="2">
    <source>
        <dbReference type="ARBA" id="ARBA00004370"/>
    </source>
</evidence>
<dbReference type="Gene3D" id="3.40.50.2300">
    <property type="match status" value="1"/>
</dbReference>
<feature type="domain" description="HAMP" evidence="11">
    <location>
        <begin position="189"/>
        <end position="241"/>
    </location>
</feature>
<feature type="domain" description="Histidine kinase" evidence="9">
    <location>
        <begin position="270"/>
        <end position="487"/>
    </location>
</feature>
<dbReference type="EC" id="2.7.13.3" evidence="3"/>
<dbReference type="SUPFAM" id="SSF47384">
    <property type="entry name" value="Homodimeric domain of signal transducing histidine kinase"/>
    <property type="match status" value="1"/>
</dbReference>
<keyword evidence="8" id="KW-0472">Membrane</keyword>
<dbReference type="SUPFAM" id="SSF52172">
    <property type="entry name" value="CheY-like"/>
    <property type="match status" value="1"/>
</dbReference>
<evidence type="ECO:0000256" key="8">
    <source>
        <dbReference type="SAM" id="Phobius"/>
    </source>
</evidence>
<protein>
    <recommendedName>
        <fullName evidence="3">histidine kinase</fullName>
        <ecNumber evidence="3">2.7.13.3</ecNumber>
    </recommendedName>
</protein>
<name>A0A1N7MBS0_9GAMM</name>
<dbReference type="Pfam" id="PF00072">
    <property type="entry name" value="Response_reg"/>
    <property type="match status" value="1"/>
</dbReference>
<evidence type="ECO:0000313" key="13">
    <source>
        <dbReference type="Proteomes" id="UP000185639"/>
    </source>
</evidence>
<dbReference type="Pfam" id="PF00512">
    <property type="entry name" value="HisKA"/>
    <property type="match status" value="1"/>
</dbReference>
<keyword evidence="13" id="KW-1185">Reference proteome</keyword>